<protein>
    <submittedName>
        <fullName evidence="3">Hypp9760 protein</fullName>
    </submittedName>
</protein>
<dbReference type="AlphaFoldDB" id="A0A8S4MPS3"/>
<gene>
    <name evidence="3" type="primary">Hypp9760</name>
    <name evidence="3" type="ORF">BLAG_LOCUS26401</name>
</gene>
<feature type="domain" description="Reverse transcriptase" evidence="2">
    <location>
        <begin position="298"/>
        <end position="375"/>
    </location>
</feature>
<dbReference type="CDD" id="cd01650">
    <property type="entry name" value="RT_nLTR_like"/>
    <property type="match status" value="1"/>
</dbReference>
<comment type="caution">
    <text evidence="3">The sequence shown here is derived from an EMBL/GenBank/DDBJ whole genome shotgun (WGS) entry which is preliminary data.</text>
</comment>
<sequence>MRRAGRGRGETPTFLLDCLVQRDSSSLEEKVLLEVGVCPCLAHGPRFARTPVAGQQQPDASPCGTVPPSPGQRLQVGSSVKRGLVRILEGVDRKQRGVWLGAAGGVSGPGSESSGAELVEAVVAERDAAEALAAAGVCVANDREADLEAALLREELSSKIGEVEKSYLNCKHGRSWKLINDITDRKTTRKGQLEGSTQEERIENWYNHFNNLLGDSSSITDEGEKIPSVFEEIDIKEGPFEQEEYEGVKKLWLKERLVGKMEYLQKFERVLMKGEKPGRWSLLNIVPIPESGNLRLGSNYRGISLSSLVAKTFNRMILNRIRPAVDELLRCNQNGFREERSTVAHILALRRLIEGITSHNLPTSITYIDFRKAFDLDSQRHWQSVRRYKSKSDNSRRGHQAF</sequence>
<proteinExistence type="predicted"/>
<name>A0A8S4MPS3_BRALA</name>
<evidence type="ECO:0000256" key="1">
    <source>
        <dbReference type="SAM" id="MobiDB-lite"/>
    </source>
</evidence>
<dbReference type="OrthoDB" id="407509at2759"/>
<dbReference type="Proteomes" id="UP000838412">
    <property type="component" value="Unassembled WGS sequence"/>
</dbReference>
<dbReference type="Pfam" id="PF00078">
    <property type="entry name" value="RVT_1"/>
    <property type="match status" value="1"/>
</dbReference>
<evidence type="ECO:0000259" key="2">
    <source>
        <dbReference type="Pfam" id="PF00078"/>
    </source>
</evidence>
<organism evidence="3 4">
    <name type="scientific">Branchiostoma lanceolatum</name>
    <name type="common">Common lancelet</name>
    <name type="synonym">Amphioxus lanceolatum</name>
    <dbReference type="NCBI Taxonomy" id="7740"/>
    <lineage>
        <taxon>Eukaryota</taxon>
        <taxon>Metazoa</taxon>
        <taxon>Chordata</taxon>
        <taxon>Cephalochordata</taxon>
        <taxon>Leptocardii</taxon>
        <taxon>Amphioxiformes</taxon>
        <taxon>Branchiostomatidae</taxon>
        <taxon>Branchiostoma</taxon>
    </lineage>
</organism>
<evidence type="ECO:0000313" key="4">
    <source>
        <dbReference type="Proteomes" id="UP000838412"/>
    </source>
</evidence>
<accession>A0A8S4MPS3</accession>
<reference evidence="3" key="1">
    <citation type="submission" date="2022-01" db="EMBL/GenBank/DDBJ databases">
        <authorList>
            <person name="Braso-Vives M."/>
        </authorList>
    </citation>
    <scope>NUCLEOTIDE SEQUENCE</scope>
</reference>
<evidence type="ECO:0000313" key="3">
    <source>
        <dbReference type="EMBL" id="CAH1277680.1"/>
    </source>
</evidence>
<dbReference type="InterPro" id="IPR000477">
    <property type="entry name" value="RT_dom"/>
</dbReference>
<dbReference type="PANTHER" id="PTHR19446">
    <property type="entry name" value="REVERSE TRANSCRIPTASES"/>
    <property type="match status" value="1"/>
</dbReference>
<feature type="region of interest" description="Disordered" evidence="1">
    <location>
        <begin position="51"/>
        <end position="75"/>
    </location>
</feature>
<keyword evidence="4" id="KW-1185">Reference proteome</keyword>
<dbReference type="EMBL" id="CAKMNS010000442">
    <property type="protein sequence ID" value="CAH1277680.1"/>
    <property type="molecule type" value="Genomic_DNA"/>
</dbReference>